<evidence type="ECO:0000256" key="4">
    <source>
        <dbReference type="ARBA" id="ARBA00022490"/>
    </source>
</evidence>
<dbReference type="FunFam" id="3.30.420.40:FF:000058">
    <property type="entry name" value="Putative actin-related protein 5"/>
    <property type="match status" value="1"/>
</dbReference>
<dbReference type="Proteomes" id="UP000030143">
    <property type="component" value="Unassembled WGS sequence"/>
</dbReference>
<evidence type="ECO:0000256" key="3">
    <source>
        <dbReference type="ARBA" id="ARBA00018633"/>
    </source>
</evidence>
<evidence type="ECO:0000313" key="9">
    <source>
        <dbReference type="EMBL" id="KGO60321.1"/>
    </source>
</evidence>
<comment type="similarity">
    <text evidence="2">Belongs to the actin family. ARP6 subfamily.</text>
</comment>
<comment type="caution">
    <text evidence="9">The sequence shown here is derived from an EMBL/GenBank/DDBJ whole genome shotgun (WGS) entry which is preliminary data.</text>
</comment>
<comment type="subunit">
    <text evidence="6">Component of the SWR1 chromatin remodeling complex.</text>
</comment>
<comment type="subcellular location">
    <subcellularLocation>
        <location evidence="1">Cytoplasm</location>
    </subcellularLocation>
</comment>
<sequence length="470" mass="51736">MGTAKARAPPRTPATPTQPVETSRHLPDKTFIIDNGAYMIKAGYASHAPASDESVSSCSSIPNALVKTRDNKIVIGAQLATVNDWNEAMFRRPVEKGYVVNWEAEREIWDQSFFDGKATARNRNYHIADPEDTTLVLTEAPNALPILQRHADEMVMEEWGFGGYARCLGPTLNAWNEIHSLFGDPLSNTSDASILPADCLLVVDSGYSHTTVTPVYKGQALQRGIRRLDLGGKHLTNYLKEIVSMRQYNMVDESYIMNGVKEAVCYVSNDFAGDLERAWKNGRKRQSGPEEGIVLDYVLPDPNANKKGFIRPHDPLLHAKKKKGAASGLSTEVLSEDVLVLGNERFAVPELLFTPGDIGMKSAGIPDMILQSLSVLPTGLHSAFLANVLVVGGNALISGFMERLETELRQIASAECVVRVRRAKDPIHSTWLGGTRLAANREELSKVSITRQEYQEYGSGWAVRRFAGLV</sequence>
<feature type="region of interest" description="Disordered" evidence="8">
    <location>
        <begin position="1"/>
        <end position="26"/>
    </location>
</feature>
<dbReference type="PANTHER" id="PTHR11937">
    <property type="entry name" value="ACTIN"/>
    <property type="match status" value="1"/>
</dbReference>
<dbReference type="SUPFAM" id="SSF53067">
    <property type="entry name" value="Actin-like ATPase domain"/>
    <property type="match status" value="2"/>
</dbReference>
<dbReference type="PhylomeDB" id="A0A0A2IX96"/>
<evidence type="ECO:0000256" key="5">
    <source>
        <dbReference type="ARBA" id="ARBA00025222"/>
    </source>
</evidence>
<dbReference type="GO" id="GO:0005634">
    <property type="term" value="C:nucleus"/>
    <property type="evidence" value="ECO:0007669"/>
    <property type="project" value="UniProtKB-ARBA"/>
</dbReference>
<gene>
    <name evidence="9" type="ORF">PEX2_034990</name>
</gene>
<organism evidence="9 10">
    <name type="scientific">Penicillium expansum</name>
    <name type="common">Blue mold rot fungus</name>
    <dbReference type="NCBI Taxonomy" id="27334"/>
    <lineage>
        <taxon>Eukaryota</taxon>
        <taxon>Fungi</taxon>
        <taxon>Dikarya</taxon>
        <taxon>Ascomycota</taxon>
        <taxon>Pezizomycotina</taxon>
        <taxon>Eurotiomycetes</taxon>
        <taxon>Eurotiomycetidae</taxon>
        <taxon>Eurotiales</taxon>
        <taxon>Aspergillaceae</taxon>
        <taxon>Penicillium</taxon>
    </lineage>
</organism>
<dbReference type="FunFam" id="3.90.640.10:FF:000014">
    <property type="entry name" value="Putative actin-related protein 6"/>
    <property type="match status" value="1"/>
</dbReference>
<dbReference type="RefSeq" id="XP_016601387.1">
    <property type="nucleotide sequence ID" value="XM_016740774.1"/>
</dbReference>
<dbReference type="VEuPathDB" id="FungiDB:PEXP_021660"/>
<dbReference type="CDD" id="cd10210">
    <property type="entry name" value="ASKHA_NBD_Arp6"/>
    <property type="match status" value="1"/>
</dbReference>
<comment type="function">
    <text evidence="5">Component of the SWR1 complex which mediates the ATP-dependent exchange of histone H2A for the H2A variant HZT1 leading to transcriptional regulation of selected genes by chromatin remodeling. Involved in chromosome stability.</text>
</comment>
<dbReference type="EMBL" id="JQFZ01000076">
    <property type="protein sequence ID" value="KGO60321.1"/>
    <property type="molecule type" value="Genomic_DNA"/>
</dbReference>
<keyword evidence="10" id="KW-1185">Reference proteome</keyword>
<feature type="compositionally biased region" description="Low complexity" evidence="8">
    <location>
        <begin position="1"/>
        <end position="17"/>
    </location>
</feature>
<evidence type="ECO:0000256" key="2">
    <source>
        <dbReference type="ARBA" id="ARBA00005665"/>
    </source>
</evidence>
<dbReference type="HOGENOM" id="CLU_027965_1_1_1"/>
<dbReference type="Gene3D" id="3.90.640.10">
    <property type="entry name" value="Actin, Chain A, domain 4"/>
    <property type="match status" value="1"/>
</dbReference>
<evidence type="ECO:0000256" key="6">
    <source>
        <dbReference type="ARBA" id="ARBA00063309"/>
    </source>
</evidence>
<evidence type="ECO:0000313" key="10">
    <source>
        <dbReference type="Proteomes" id="UP000030143"/>
    </source>
</evidence>
<dbReference type="OrthoDB" id="6220758at2759"/>
<dbReference type="GeneID" id="27676193"/>
<accession>A0A0A2IX96</accession>
<evidence type="ECO:0000256" key="1">
    <source>
        <dbReference type="ARBA" id="ARBA00004496"/>
    </source>
</evidence>
<dbReference type="STRING" id="27334.A0A0A2IX96"/>
<protein>
    <recommendedName>
        <fullName evidence="3">Actin-like protein ARP6</fullName>
    </recommendedName>
    <alternativeName>
        <fullName evidence="7">Actin-like protein arp6</fullName>
    </alternativeName>
</protein>
<name>A0A0A2IX96_PENEN</name>
<dbReference type="Pfam" id="PF00022">
    <property type="entry name" value="Actin"/>
    <property type="match status" value="1"/>
</dbReference>
<dbReference type="Gene3D" id="2.30.36.70">
    <property type="entry name" value="Actin, Chain A, domain 2"/>
    <property type="match status" value="1"/>
</dbReference>
<dbReference type="GO" id="GO:0005737">
    <property type="term" value="C:cytoplasm"/>
    <property type="evidence" value="ECO:0007669"/>
    <property type="project" value="UniProtKB-SubCell"/>
</dbReference>
<proteinExistence type="inferred from homology"/>
<dbReference type="InterPro" id="IPR043129">
    <property type="entry name" value="ATPase_NBD"/>
</dbReference>
<keyword evidence="4" id="KW-0963">Cytoplasm</keyword>
<evidence type="ECO:0000256" key="8">
    <source>
        <dbReference type="SAM" id="MobiDB-lite"/>
    </source>
</evidence>
<dbReference type="InterPro" id="IPR004000">
    <property type="entry name" value="Actin"/>
</dbReference>
<dbReference type="AlphaFoldDB" id="A0A0A2IX96"/>
<evidence type="ECO:0000256" key="7">
    <source>
        <dbReference type="ARBA" id="ARBA00073820"/>
    </source>
</evidence>
<dbReference type="Gene3D" id="3.30.420.40">
    <property type="match status" value="2"/>
</dbReference>
<dbReference type="SMART" id="SM00268">
    <property type="entry name" value="ACTIN"/>
    <property type="match status" value="1"/>
</dbReference>
<reference evidence="9 10" key="1">
    <citation type="journal article" date="2015" name="Mol. Plant Microbe Interact.">
        <title>Genome, transcriptome, and functional analyses of Penicillium expansum provide new insights into secondary metabolism and pathogenicity.</title>
        <authorList>
            <person name="Ballester A.R."/>
            <person name="Marcet-Houben M."/>
            <person name="Levin E."/>
            <person name="Sela N."/>
            <person name="Selma-Lazaro C."/>
            <person name="Carmona L."/>
            <person name="Wisniewski M."/>
            <person name="Droby S."/>
            <person name="Gonzalez-Candelas L."/>
            <person name="Gabaldon T."/>
        </authorList>
    </citation>
    <scope>NUCLEOTIDE SEQUENCE [LARGE SCALE GENOMIC DNA]</scope>
    <source>
        <strain evidence="9 10">MD-8</strain>
    </source>
</reference>